<dbReference type="PANTHER" id="PTHR39323">
    <property type="entry name" value="BLR1149 PROTEIN"/>
    <property type="match status" value="1"/>
</dbReference>
<proteinExistence type="predicted"/>
<dbReference type="RefSeq" id="WP_109810523.1">
    <property type="nucleotide sequence ID" value="NZ_QGKU01000015.1"/>
</dbReference>
<dbReference type="InterPro" id="IPR026336">
    <property type="entry name" value="PdeM-like"/>
</dbReference>
<keyword evidence="3" id="KW-1185">Reference proteome</keyword>
<keyword evidence="2" id="KW-0436">Ligase</keyword>
<dbReference type="NCBIfam" id="TIGR04123">
    <property type="entry name" value="P_estr_lig_assc"/>
    <property type="match status" value="1"/>
</dbReference>
<evidence type="ECO:0000313" key="3">
    <source>
        <dbReference type="Proteomes" id="UP000245680"/>
    </source>
</evidence>
<dbReference type="InterPro" id="IPR024173">
    <property type="entry name" value="Pesterase_MJ0037-like"/>
</dbReference>
<dbReference type="Proteomes" id="UP000245680">
    <property type="component" value="Unassembled WGS sequence"/>
</dbReference>
<dbReference type="Pfam" id="PF00149">
    <property type="entry name" value="Metallophos"/>
    <property type="match status" value="1"/>
</dbReference>
<name>A0A2V2LKB3_9RHOB</name>
<accession>A0A2V2LKB3</accession>
<dbReference type="InterPro" id="IPR029052">
    <property type="entry name" value="Metallo-depent_PP-like"/>
</dbReference>
<sequence>MNDYTFTLGGAELHARPSGALWWPSKGLLCVSDLHFGKAARIARRSGGMLPPYEGQDTLDRLEAELDATGARHVICLGDSFDDMQAAGSLPEDLGAWLLRLIAGRDWAWVEGNHDPGPIDLPGTHRAEIALGPLVFRHIAQPGAEGEVSGHYHPKARLGFRGGAVARPCFLIDGRRVVLPAFGTYTGGLCSTSPVLCALMDDDARAVMTGSAAHAIPMPRVLRRRA</sequence>
<evidence type="ECO:0000313" key="2">
    <source>
        <dbReference type="EMBL" id="PWR03964.1"/>
    </source>
</evidence>
<dbReference type="GO" id="GO:0004519">
    <property type="term" value="F:endonuclease activity"/>
    <property type="evidence" value="ECO:0007669"/>
    <property type="project" value="UniProtKB-KW"/>
</dbReference>
<dbReference type="OrthoDB" id="9795838at2"/>
<reference evidence="2 3" key="1">
    <citation type="submission" date="2018-05" db="EMBL/GenBank/DDBJ databases">
        <title>Rhodobacteraceae gen. nov., sp. nov. isolated from sea water.</title>
        <authorList>
            <person name="Ren Y."/>
        </authorList>
    </citation>
    <scope>NUCLEOTIDE SEQUENCE [LARGE SCALE GENOMIC DNA]</scope>
    <source>
        <strain evidence="2 3">TG-679</strain>
    </source>
</reference>
<keyword evidence="2" id="KW-0378">Hydrolase</keyword>
<organism evidence="2 3">
    <name type="scientific">Meridianimarinicoccus roseus</name>
    <dbReference type="NCBI Taxonomy" id="2072018"/>
    <lineage>
        <taxon>Bacteria</taxon>
        <taxon>Pseudomonadati</taxon>
        <taxon>Pseudomonadota</taxon>
        <taxon>Alphaproteobacteria</taxon>
        <taxon>Rhodobacterales</taxon>
        <taxon>Paracoccaceae</taxon>
        <taxon>Meridianimarinicoccus</taxon>
    </lineage>
</organism>
<dbReference type="InterPro" id="IPR004843">
    <property type="entry name" value="Calcineurin-like_PHP"/>
</dbReference>
<dbReference type="EMBL" id="QGKU01000015">
    <property type="protein sequence ID" value="PWR03964.1"/>
    <property type="molecule type" value="Genomic_DNA"/>
</dbReference>
<dbReference type="PANTHER" id="PTHR39323:SF1">
    <property type="entry name" value="BLR1149 PROTEIN"/>
    <property type="match status" value="1"/>
</dbReference>
<dbReference type="AlphaFoldDB" id="A0A2V2LKB3"/>
<comment type="caution">
    <text evidence="2">The sequence shown here is derived from an EMBL/GenBank/DDBJ whole genome shotgun (WGS) entry which is preliminary data.</text>
</comment>
<dbReference type="GO" id="GO:0016787">
    <property type="term" value="F:hydrolase activity"/>
    <property type="evidence" value="ECO:0007669"/>
    <property type="project" value="InterPro"/>
</dbReference>
<feature type="domain" description="Calcineurin-like phosphoesterase" evidence="1">
    <location>
        <begin position="29"/>
        <end position="123"/>
    </location>
</feature>
<dbReference type="PIRSF" id="PIRSF000887">
    <property type="entry name" value="Pesterase_MJ0037"/>
    <property type="match status" value="1"/>
</dbReference>
<protein>
    <submittedName>
        <fullName evidence="2">Ligase-associated DNA damage response endonuclease PdeM</fullName>
    </submittedName>
</protein>
<keyword evidence="2" id="KW-0255">Endonuclease</keyword>
<gene>
    <name evidence="2" type="primary">pdeM</name>
    <name evidence="2" type="ORF">DKT77_04440</name>
</gene>
<dbReference type="SUPFAM" id="SSF56300">
    <property type="entry name" value="Metallo-dependent phosphatases"/>
    <property type="match status" value="1"/>
</dbReference>
<keyword evidence="2" id="KW-0540">Nuclease</keyword>
<dbReference type="Gene3D" id="3.60.21.10">
    <property type="match status" value="1"/>
</dbReference>
<evidence type="ECO:0000259" key="1">
    <source>
        <dbReference type="Pfam" id="PF00149"/>
    </source>
</evidence>
<dbReference type="GO" id="GO:0016874">
    <property type="term" value="F:ligase activity"/>
    <property type="evidence" value="ECO:0007669"/>
    <property type="project" value="UniProtKB-KW"/>
</dbReference>